<evidence type="ECO:0000256" key="1">
    <source>
        <dbReference type="SAM" id="MobiDB-lite"/>
    </source>
</evidence>
<evidence type="ECO:0000259" key="2">
    <source>
        <dbReference type="PROSITE" id="PS50076"/>
    </source>
</evidence>
<feature type="compositionally biased region" description="Low complexity" evidence="1">
    <location>
        <begin position="199"/>
        <end position="211"/>
    </location>
</feature>
<dbReference type="InterPro" id="IPR001623">
    <property type="entry name" value="DnaJ_domain"/>
</dbReference>
<dbReference type="CDD" id="cd06257">
    <property type="entry name" value="DnaJ"/>
    <property type="match status" value="1"/>
</dbReference>
<name>A0A7G3ARB5_LUTLO</name>
<feature type="region of interest" description="Disordered" evidence="1">
    <location>
        <begin position="342"/>
        <end position="388"/>
    </location>
</feature>
<dbReference type="Pfam" id="PF14901">
    <property type="entry name" value="Jiv90"/>
    <property type="match status" value="1"/>
</dbReference>
<feature type="domain" description="J" evidence="2">
    <location>
        <begin position="531"/>
        <end position="595"/>
    </location>
</feature>
<dbReference type="PROSITE" id="PS50076">
    <property type="entry name" value="DNAJ_2"/>
    <property type="match status" value="1"/>
</dbReference>
<dbReference type="AlphaFoldDB" id="A0A7G3ARB5"/>
<dbReference type="InterPro" id="IPR052317">
    <property type="entry name" value="Viral_replicn-host_int_reg"/>
</dbReference>
<dbReference type="VEuPathDB" id="VectorBase:LLONM1_007065"/>
<feature type="compositionally biased region" description="Basic and acidic residues" evidence="1">
    <location>
        <begin position="212"/>
        <end position="224"/>
    </location>
</feature>
<reference evidence="3" key="1">
    <citation type="journal article" date="2020" name="BMC">
        <title>Leishmania infection induces a limited differential gene expression in the sand fly midgut.</title>
        <authorList>
            <person name="Coutinho-Abreu I.V."/>
            <person name="Serafim T.D."/>
            <person name="Meneses C."/>
            <person name="Kamhawi S."/>
            <person name="Oliveira F."/>
            <person name="Valenzuela J.G."/>
        </authorList>
    </citation>
    <scope>NUCLEOTIDE SEQUENCE</scope>
    <source>
        <strain evidence="3">Jacobina</strain>
        <tissue evidence="3">Midgut</tissue>
    </source>
</reference>
<feature type="compositionally biased region" description="Basic and acidic residues" evidence="1">
    <location>
        <begin position="733"/>
        <end position="743"/>
    </location>
</feature>
<feature type="compositionally biased region" description="Basic and acidic residues" evidence="1">
    <location>
        <begin position="264"/>
        <end position="277"/>
    </location>
</feature>
<dbReference type="PANTHER" id="PTHR44665">
    <property type="entry name" value="DNAJ HOMOLOG SUBFAMILY C MEMBER 14"/>
    <property type="match status" value="1"/>
</dbReference>
<dbReference type="PRINTS" id="PR00625">
    <property type="entry name" value="JDOMAIN"/>
</dbReference>
<proteinExistence type="predicted"/>
<dbReference type="SMART" id="SM00271">
    <property type="entry name" value="DnaJ"/>
    <property type="match status" value="1"/>
</dbReference>
<feature type="compositionally biased region" description="Low complexity" evidence="1">
    <location>
        <begin position="362"/>
        <end position="381"/>
    </location>
</feature>
<feature type="compositionally biased region" description="Polar residues" evidence="1">
    <location>
        <begin position="251"/>
        <end position="263"/>
    </location>
</feature>
<sequence>MPPIGQHQMHPVHPMVQNPPQGASTHVAPEDNFTVLSMGHGSYLRLYHNKDEAAKFNNYELFSAPNPAFQAAPGMPTRPSEVPPQNDSSYSTNMFLNQLVGNWAPNVSGTYTPFGEVVDKAEDAAAGTLPCTSQRAPDAVSGPEMVGKPFEINRPAPLTENGQSQLRDAKKPRMVAEVKPMRMTYSDVLSKNVAINTAPSAAATAPTPKTPQSEKKGGEKKSTHGQEGQPKAKKTSTPSTRVESHGPAAQQAASTKDTSQSASDDSHPKEPKKESKTAKKKTTTKGGQKTSKPNGNRKPKNSKYNHVSDNNDDEEEIEDEANDDEGDEMGFFYNVAKTSNTTDPAYTEKSSKAVLNSKTRPRNSASNPRSSSTRNRGESSSMYASRRTARQKKNEKYIFLLRMLELWLDYLLKALMWLVSLVTDIVWLSYGIVCDKVCAGYAFVRQHYKTVAKEVRNSANLHRRFLTYLDRKFSKNSKWAFWRRLFRRATPLDTAGLGAAGGGGGEFYKNGRLPQTGEEAMYSLLNCKGKDAYSILGVSQDCSQEQIRKHYKKIAVLVHPDKNKQPGAEEAFKVLQRAFELIGEPENRQAYERNLAEALNAEKAWTELNDLLTQLHAKIAEAANTIRCSSCGLRHPRKPTGRPHYAARECNSCKIRHSAREGDIWAETSFMGICWKYLALMEGNVYDITEWANCQKGALSHLQPNSHSVQYRIVLGNQQQQQQQQQPGTSSMDGKKEAKKEPQFSRPSLDDFLTNLYGGPNQQSQFSSKRRTKKN</sequence>
<feature type="region of interest" description="Disordered" evidence="1">
    <location>
        <begin position="1"/>
        <end position="27"/>
    </location>
</feature>
<dbReference type="Pfam" id="PF00226">
    <property type="entry name" value="DnaJ"/>
    <property type="match status" value="1"/>
</dbReference>
<feature type="compositionally biased region" description="Acidic residues" evidence="1">
    <location>
        <begin position="310"/>
        <end position="327"/>
    </location>
</feature>
<dbReference type="EMBL" id="GITU01005725">
    <property type="protein sequence ID" value="MBC1174428.1"/>
    <property type="molecule type" value="Transcribed_RNA"/>
</dbReference>
<feature type="region of interest" description="Disordered" evidence="1">
    <location>
        <begin position="718"/>
        <end position="775"/>
    </location>
</feature>
<protein>
    <submittedName>
        <fullName evidence="3">Putative molecular chaperone dnaj superfamily protein</fullName>
    </submittedName>
</protein>
<evidence type="ECO:0000313" key="3">
    <source>
        <dbReference type="EMBL" id="MBC1174428.1"/>
    </source>
</evidence>
<accession>A0A7G3ARB5</accession>
<organism evidence="3">
    <name type="scientific">Lutzomyia longipalpis</name>
    <name type="common">Sand fly</name>
    <dbReference type="NCBI Taxonomy" id="7200"/>
    <lineage>
        <taxon>Eukaryota</taxon>
        <taxon>Metazoa</taxon>
        <taxon>Ecdysozoa</taxon>
        <taxon>Arthropoda</taxon>
        <taxon>Hexapoda</taxon>
        <taxon>Insecta</taxon>
        <taxon>Pterygota</taxon>
        <taxon>Neoptera</taxon>
        <taxon>Endopterygota</taxon>
        <taxon>Diptera</taxon>
        <taxon>Nematocera</taxon>
        <taxon>Psychodoidea</taxon>
        <taxon>Psychodidae</taxon>
        <taxon>Lutzomyia</taxon>
        <taxon>Lutzomyia</taxon>
    </lineage>
</organism>
<dbReference type="InterPro" id="IPR032843">
    <property type="entry name" value="Jiv"/>
</dbReference>
<dbReference type="SUPFAM" id="SSF46565">
    <property type="entry name" value="Chaperone J-domain"/>
    <property type="match status" value="1"/>
</dbReference>
<feature type="region of interest" description="Disordered" evidence="1">
    <location>
        <begin position="150"/>
        <end position="173"/>
    </location>
</feature>
<dbReference type="PANTHER" id="PTHR44665:SF1">
    <property type="entry name" value="DNAJ HOMOLOG SUBFAMILY C MEMBER 14"/>
    <property type="match status" value="1"/>
</dbReference>
<feature type="region of interest" description="Disordered" evidence="1">
    <location>
        <begin position="199"/>
        <end position="327"/>
    </location>
</feature>
<dbReference type="Gene3D" id="1.10.287.110">
    <property type="entry name" value="DnaJ domain"/>
    <property type="match status" value="1"/>
</dbReference>
<dbReference type="InterPro" id="IPR036869">
    <property type="entry name" value="J_dom_sf"/>
</dbReference>